<reference evidence="1 2" key="1">
    <citation type="journal article" date="2020" name="Sci. Rep.">
        <title>A novel cyanobacterial geosmin producer, revising GeoA distribution and dispersion patterns in Bacteria.</title>
        <authorList>
            <person name="Churro C."/>
            <person name="Semedo-Aguiar A.P."/>
            <person name="Silva A.D."/>
            <person name="Pereira-Leal J.B."/>
            <person name="Leite R.B."/>
        </authorList>
    </citation>
    <scope>NUCLEOTIDE SEQUENCE [LARGE SCALE GENOMIC DNA]</scope>
    <source>
        <strain evidence="1 2">IPMA8</strain>
    </source>
</reference>
<evidence type="ECO:0000313" key="1">
    <source>
        <dbReference type="EMBL" id="NQE35562.1"/>
    </source>
</evidence>
<name>A0ABX2CYT6_9CYAN</name>
<comment type="caution">
    <text evidence="1">The sequence shown here is derived from an EMBL/GenBank/DDBJ whole genome shotgun (WGS) entry which is preliminary data.</text>
</comment>
<dbReference type="Gene3D" id="1.10.1130.10">
    <property type="entry name" value="Flavocytochrome C3, Chain A"/>
    <property type="match status" value="1"/>
</dbReference>
<sequence>MAKPKRYPDNWQEIALSVKENAGWRCAKCHQQCLRPGKLRPGKQSGLTKSERCALTLAVHHRNRIPEDNRPENLIALCTACHLSYHNRGQSNVSPGQLSLFPDDGIDWDIMNFYQESEPDNLSAVKLKNL</sequence>
<evidence type="ECO:0008006" key="3">
    <source>
        <dbReference type="Google" id="ProtNLM"/>
    </source>
</evidence>
<proteinExistence type="predicted"/>
<organism evidence="1 2">
    <name type="scientific">Microcoleus asticus IPMA8</name>
    <dbReference type="NCBI Taxonomy" id="2563858"/>
    <lineage>
        <taxon>Bacteria</taxon>
        <taxon>Bacillati</taxon>
        <taxon>Cyanobacteriota</taxon>
        <taxon>Cyanophyceae</taxon>
        <taxon>Oscillatoriophycideae</taxon>
        <taxon>Oscillatoriales</taxon>
        <taxon>Microcoleaceae</taxon>
        <taxon>Microcoleus</taxon>
        <taxon>Microcoleus asticus</taxon>
    </lineage>
</organism>
<keyword evidence="2" id="KW-1185">Reference proteome</keyword>
<dbReference type="Proteomes" id="UP000702425">
    <property type="component" value="Unassembled WGS sequence"/>
</dbReference>
<protein>
    <recommendedName>
        <fullName evidence="3">HNH endonuclease</fullName>
    </recommendedName>
</protein>
<dbReference type="EMBL" id="SRRZ01000058">
    <property type="protein sequence ID" value="NQE35562.1"/>
    <property type="molecule type" value="Genomic_DNA"/>
</dbReference>
<accession>A0ABX2CYT6</accession>
<dbReference type="RefSeq" id="WP_172189051.1">
    <property type="nucleotide sequence ID" value="NZ_CAWPPK010000272.1"/>
</dbReference>
<gene>
    <name evidence="1" type="ORF">E5S67_03297</name>
</gene>
<evidence type="ECO:0000313" key="2">
    <source>
        <dbReference type="Proteomes" id="UP000702425"/>
    </source>
</evidence>